<dbReference type="SUPFAM" id="SSF52540">
    <property type="entry name" value="P-loop containing nucleoside triphosphate hydrolases"/>
    <property type="match status" value="1"/>
</dbReference>
<dbReference type="Proteomes" id="UP001158067">
    <property type="component" value="Unassembled WGS sequence"/>
</dbReference>
<proteinExistence type="predicted"/>
<gene>
    <name evidence="1" type="ORF">SAMN06265222_11929</name>
</gene>
<reference evidence="1 2" key="1">
    <citation type="submission" date="2017-05" db="EMBL/GenBank/DDBJ databases">
        <authorList>
            <person name="Varghese N."/>
            <person name="Submissions S."/>
        </authorList>
    </citation>
    <scope>NUCLEOTIDE SEQUENCE [LARGE SCALE GENOMIC DNA]</scope>
    <source>
        <strain evidence="1 2">DSM 25457</strain>
    </source>
</reference>
<dbReference type="PANTHER" id="PTHR10285">
    <property type="entry name" value="URIDINE KINASE"/>
    <property type="match status" value="1"/>
</dbReference>
<protein>
    <submittedName>
        <fullName evidence="1">ArgK protein</fullName>
    </submittedName>
</protein>
<dbReference type="Gene3D" id="3.40.50.300">
    <property type="entry name" value="P-loop containing nucleotide triphosphate hydrolases"/>
    <property type="match status" value="1"/>
</dbReference>
<dbReference type="EMBL" id="FXUG01000019">
    <property type="protein sequence ID" value="SMP75387.1"/>
    <property type="molecule type" value="Genomic_DNA"/>
</dbReference>
<organism evidence="1 2">
    <name type="scientific">Neorhodopirellula lusitana</name>
    <dbReference type="NCBI Taxonomy" id="445327"/>
    <lineage>
        <taxon>Bacteria</taxon>
        <taxon>Pseudomonadati</taxon>
        <taxon>Planctomycetota</taxon>
        <taxon>Planctomycetia</taxon>
        <taxon>Pirellulales</taxon>
        <taxon>Pirellulaceae</taxon>
        <taxon>Neorhodopirellula</taxon>
    </lineage>
</organism>
<dbReference type="InterPro" id="IPR027417">
    <property type="entry name" value="P-loop_NTPase"/>
</dbReference>
<keyword evidence="2" id="KW-1185">Reference proteome</keyword>
<dbReference type="Pfam" id="PF03308">
    <property type="entry name" value="MeaB"/>
    <property type="match status" value="1"/>
</dbReference>
<sequence length="208" mass="23397">MIHTKDSIELLNSIIGLGSGRHLIAITGSPGAGKSTLVERVLRELNAGGEELAVVVPMDGYHFDNAILKQNGWEDRKGAPYTFDVMALARDLERILANDTVFVPVFDRVLDCSRGFAREVRPEHQYVLVEGNYLCCQDGPWPAIGASFSLHIHIEVDRATLRQRLIQRWLDHNLDQPAAVARTDNNDMRNVDWVSKHNRKPDILYCPS</sequence>
<name>A0ABY1QMU7_9BACT</name>
<evidence type="ECO:0000313" key="1">
    <source>
        <dbReference type="EMBL" id="SMP75387.1"/>
    </source>
</evidence>
<accession>A0ABY1QMU7</accession>
<dbReference type="RefSeq" id="WP_283435044.1">
    <property type="nucleotide sequence ID" value="NZ_FXUG01000019.1"/>
</dbReference>
<comment type="caution">
    <text evidence="1">The sequence shown here is derived from an EMBL/GenBank/DDBJ whole genome shotgun (WGS) entry which is preliminary data.</text>
</comment>
<evidence type="ECO:0000313" key="2">
    <source>
        <dbReference type="Proteomes" id="UP001158067"/>
    </source>
</evidence>